<dbReference type="InterPro" id="IPR025587">
    <property type="entry name" value="DUF4351"/>
</dbReference>
<protein>
    <submittedName>
        <fullName evidence="2">DUF4351 domain-containing protein</fullName>
    </submittedName>
</protein>
<accession>A0ABR9VJX8</accession>
<dbReference type="RefSeq" id="WP_193944139.1">
    <property type="nucleotide sequence ID" value="NZ_JADEWB010000212.1"/>
</dbReference>
<reference evidence="2 3" key="1">
    <citation type="submission" date="2020-10" db="EMBL/GenBank/DDBJ databases">
        <authorList>
            <person name="Castelo-Branco R."/>
            <person name="Eusebio N."/>
            <person name="Adriana R."/>
            <person name="Vieira A."/>
            <person name="Brugerolle De Fraissinette N."/>
            <person name="Rezende De Castro R."/>
            <person name="Schneider M.P."/>
            <person name="Vasconcelos V."/>
            <person name="Leao P.N."/>
        </authorList>
    </citation>
    <scope>NUCLEOTIDE SEQUENCE [LARGE SCALE GENOMIC DNA]</scope>
    <source>
        <strain evidence="2 3">LEGE 00250</strain>
    </source>
</reference>
<gene>
    <name evidence="2" type="ORF">IQ227_22920</name>
</gene>
<proteinExistence type="predicted"/>
<organism evidence="2 3">
    <name type="scientific">Sphaerospermopsis aphanizomenoides LEGE 00250</name>
    <dbReference type="NCBI Taxonomy" id="2777972"/>
    <lineage>
        <taxon>Bacteria</taxon>
        <taxon>Bacillati</taxon>
        <taxon>Cyanobacteriota</taxon>
        <taxon>Cyanophyceae</taxon>
        <taxon>Nostocales</taxon>
        <taxon>Aphanizomenonaceae</taxon>
        <taxon>Sphaerospermopsis</taxon>
        <taxon>Sphaerospermopsis aphanizomenoides</taxon>
    </lineage>
</organism>
<evidence type="ECO:0000259" key="1">
    <source>
        <dbReference type="Pfam" id="PF14261"/>
    </source>
</evidence>
<dbReference type="EMBL" id="JADEWB010000212">
    <property type="protein sequence ID" value="MBE9238792.1"/>
    <property type="molecule type" value="Genomic_DNA"/>
</dbReference>
<evidence type="ECO:0000313" key="3">
    <source>
        <dbReference type="Proteomes" id="UP000606776"/>
    </source>
</evidence>
<dbReference type="PANTHER" id="PTHR35586">
    <property type="entry name" value="SLL1691 PROTEIN"/>
    <property type="match status" value="1"/>
</dbReference>
<name>A0ABR9VJX8_9CYAN</name>
<sequence>LGLLGDLAKTPAIFEPYRNSVTDEQIEDCILKLLEVKRVLRKEFKDKNTKIPDHQIPRLWIITPTLSDRILSSFGAIPSTKFCQGVYEIAEYFRAGIVVIHQLPETPETIWLRILGREKVQSKAIDELLSLDTDEQFKRKTLELFYVLMDRIAIRNPKTITEVNMKRLVNYYQQDRDLAVQEGKTEGQLSLVIRLLTKKFQEINPNITQKIQQLSLEKIEELAEALLDFNQYQDLENWLQQNQ</sequence>
<evidence type="ECO:0000313" key="2">
    <source>
        <dbReference type="EMBL" id="MBE9238792.1"/>
    </source>
</evidence>
<dbReference type="Proteomes" id="UP000606776">
    <property type="component" value="Unassembled WGS sequence"/>
</dbReference>
<keyword evidence="3" id="KW-1185">Reference proteome</keyword>
<dbReference type="PANTHER" id="PTHR35586:SF2">
    <property type="entry name" value="SLL1542 PROTEIN"/>
    <property type="match status" value="1"/>
</dbReference>
<dbReference type="Pfam" id="PF14261">
    <property type="entry name" value="DUF4351"/>
    <property type="match status" value="1"/>
</dbReference>
<feature type="domain" description="DUF4351" evidence="1">
    <location>
        <begin position="181"/>
        <end position="239"/>
    </location>
</feature>
<comment type="caution">
    <text evidence="2">The sequence shown here is derived from an EMBL/GenBank/DDBJ whole genome shotgun (WGS) entry which is preliminary data.</text>
</comment>
<feature type="non-terminal residue" evidence="2">
    <location>
        <position position="1"/>
    </location>
</feature>